<dbReference type="PANTHER" id="PTHR33498">
    <property type="entry name" value="TRANSPOSASE FOR INSERTION SEQUENCE ELEMENT IS1557"/>
    <property type="match status" value="1"/>
</dbReference>
<dbReference type="InterPro" id="IPR029261">
    <property type="entry name" value="Transposase_Znf"/>
</dbReference>
<dbReference type="Proteomes" id="UP000653472">
    <property type="component" value="Unassembled WGS sequence"/>
</dbReference>
<feature type="compositionally biased region" description="Basic residues" evidence="1">
    <location>
        <begin position="389"/>
        <end position="398"/>
    </location>
</feature>
<feature type="region of interest" description="Disordered" evidence="1">
    <location>
        <begin position="389"/>
        <end position="408"/>
    </location>
</feature>
<evidence type="ECO:0000259" key="3">
    <source>
        <dbReference type="Pfam" id="PF13542"/>
    </source>
</evidence>
<sequence>MQDFLNLRPLRALEIDDLGDHYRVLADGQAEPPCCPQCQHDGMQGHGRQTQKFIDTPMHGKRVLIEIQRRRYRCKRCGKTTFSGLLNVDSKRQATSRLIAYIEQHCLRRTFAEIARDVGVDERTIRHIFDDYVERLSREVKFETPDVLGIDELKIIGQYRAMITNVTELALFDMLPTRKKADLLAYFQQLPDKHRVRVVTMDLWNVYRQVIDAQLPGRLIVADRWHVVRMANDAVEKVRKLIRKGLDTRTRLKLKDDRFLLLARKRDLDEAQCELLDRWFAQFPALGAAYEAKETFHRLYEHDCRREAERAAQAWLNGIPELVAPQFKETATALRNWWEPVFNYYEHPISNGYTESINRLAKDMNRMGRGYSFDVIRARLVYDEKARRPNRKPLRQRARSTPALPDTSATDYLTFTRAAASTTTESRTIEYGPHIPTLCGLLEAGYFE</sequence>
<dbReference type="Pfam" id="PF13542">
    <property type="entry name" value="HTH_Tnp_ISL3"/>
    <property type="match status" value="1"/>
</dbReference>
<organism evidence="5 6">
    <name type="scientific">Solimonas marina</name>
    <dbReference type="NCBI Taxonomy" id="2714601"/>
    <lineage>
        <taxon>Bacteria</taxon>
        <taxon>Pseudomonadati</taxon>
        <taxon>Pseudomonadota</taxon>
        <taxon>Gammaproteobacteria</taxon>
        <taxon>Nevskiales</taxon>
        <taxon>Nevskiaceae</taxon>
        <taxon>Solimonas</taxon>
    </lineage>
</organism>
<accession>A0A969WE00</accession>
<evidence type="ECO:0000259" key="4">
    <source>
        <dbReference type="Pfam" id="PF14690"/>
    </source>
</evidence>
<dbReference type="AlphaFoldDB" id="A0A969WE00"/>
<evidence type="ECO:0000313" key="5">
    <source>
        <dbReference type="EMBL" id="NKF24340.1"/>
    </source>
</evidence>
<dbReference type="InterPro" id="IPR032877">
    <property type="entry name" value="Transposase_HTH"/>
</dbReference>
<dbReference type="RefSeq" id="WP_168149714.1">
    <property type="nucleotide sequence ID" value="NZ_JAAVXB010000014.1"/>
</dbReference>
<evidence type="ECO:0000313" key="6">
    <source>
        <dbReference type="Proteomes" id="UP000653472"/>
    </source>
</evidence>
<dbReference type="EMBL" id="JAAVXB010000014">
    <property type="protein sequence ID" value="NKF24340.1"/>
    <property type="molecule type" value="Genomic_DNA"/>
</dbReference>
<dbReference type="InterPro" id="IPR002560">
    <property type="entry name" value="Transposase_DDE"/>
</dbReference>
<evidence type="ECO:0000259" key="2">
    <source>
        <dbReference type="Pfam" id="PF01610"/>
    </source>
</evidence>
<protein>
    <submittedName>
        <fullName evidence="5">ISL3 family transposase</fullName>
    </submittedName>
</protein>
<gene>
    <name evidence="5" type="ORF">G7Y82_18670</name>
</gene>
<feature type="domain" description="Transposase IS204/IS1001/IS1096/IS1165 helix-turn-helix" evidence="3">
    <location>
        <begin position="89"/>
        <end position="133"/>
    </location>
</feature>
<dbReference type="PANTHER" id="PTHR33498:SF1">
    <property type="entry name" value="TRANSPOSASE FOR INSERTION SEQUENCE ELEMENT IS1557"/>
    <property type="match status" value="1"/>
</dbReference>
<dbReference type="Pfam" id="PF01610">
    <property type="entry name" value="DDE_Tnp_ISL3"/>
    <property type="match status" value="1"/>
</dbReference>
<name>A0A969WE00_9GAMM</name>
<dbReference type="InterPro" id="IPR047951">
    <property type="entry name" value="Transpos_ISL3"/>
</dbReference>
<keyword evidence="6" id="KW-1185">Reference proteome</keyword>
<feature type="domain" description="Transposase IS204/IS1001/IS1096/IS1165 zinc-finger" evidence="4">
    <location>
        <begin position="31"/>
        <end position="77"/>
    </location>
</feature>
<proteinExistence type="predicted"/>
<comment type="caution">
    <text evidence="5">The sequence shown here is derived from an EMBL/GenBank/DDBJ whole genome shotgun (WGS) entry which is preliminary data.</text>
</comment>
<dbReference type="Pfam" id="PF14690">
    <property type="entry name" value="Zn_ribbon_ISL3"/>
    <property type="match status" value="1"/>
</dbReference>
<feature type="domain" description="Transposase IS204/IS1001/IS1096/IS1165 DDE" evidence="2">
    <location>
        <begin position="148"/>
        <end position="379"/>
    </location>
</feature>
<evidence type="ECO:0000256" key="1">
    <source>
        <dbReference type="SAM" id="MobiDB-lite"/>
    </source>
</evidence>
<reference evidence="5" key="1">
    <citation type="submission" date="2020-03" db="EMBL/GenBank/DDBJ databases">
        <title>Solimonas marina sp. nov., isolated from deep seawater of the Pacific Ocean.</title>
        <authorList>
            <person name="Liu X."/>
            <person name="Lai Q."/>
            <person name="Sun F."/>
            <person name="Gai Y."/>
            <person name="Li G."/>
            <person name="Shao Z."/>
        </authorList>
    </citation>
    <scope>NUCLEOTIDE SEQUENCE</scope>
    <source>
        <strain evidence="5">C16B3</strain>
    </source>
</reference>
<dbReference type="NCBIfam" id="NF033550">
    <property type="entry name" value="transpos_ISL3"/>
    <property type="match status" value="1"/>
</dbReference>